<dbReference type="STRING" id="1247936.BN2475_410022"/>
<comment type="similarity">
    <text evidence="1">Belongs to the short-chain dehydrogenases/reductases (SDR) family.</text>
</comment>
<dbReference type="GO" id="GO:0016616">
    <property type="term" value="F:oxidoreductase activity, acting on the CH-OH group of donors, NAD or NADP as acceptor"/>
    <property type="evidence" value="ECO:0007669"/>
    <property type="project" value="TreeGrafter"/>
</dbReference>
<sequence length="239" mass="24911">MGKVVLLQGGPPGLTGVIAATLLERGATVALYGADNPASNAELAAMLKAHGDAMVVIPESKNDSGHFLSSMKMLYERFGDLSAIVNLYIPSAAQTEDTLAAYPRKLQEQVVAAGSFMVEKGIEGIVINQFVMSTNFVDHPLAYACAAARGAVTGVTRTACIRFGKAGVRVVGLLVGLLDLPEIREFVSERVSAATTPLGRWITAHDVAGTVEFLALDSGYLTGQMLVLDGGTTSGVNGV</sequence>
<proteinExistence type="inferred from homology"/>
<keyword evidence="3" id="KW-1185">Reference proteome</keyword>
<evidence type="ECO:0000256" key="1">
    <source>
        <dbReference type="ARBA" id="ARBA00006484"/>
    </source>
</evidence>
<protein>
    <submittedName>
        <fullName evidence="2">Putative Oxidoreductase, short chain dehydrogenase/reductase family protein</fullName>
    </submittedName>
</protein>
<dbReference type="Proteomes" id="UP000187012">
    <property type="component" value="Unassembled WGS sequence"/>
</dbReference>
<reference evidence="2 3" key="1">
    <citation type="submission" date="2016-12" db="EMBL/GenBank/DDBJ databases">
        <authorList>
            <person name="Song W.-J."/>
            <person name="Kurnit D.M."/>
        </authorList>
    </citation>
    <scope>NUCLEOTIDE SEQUENCE [LARGE SCALE GENOMIC DNA]</scope>
    <source>
        <strain evidence="2 3">STM7296</strain>
    </source>
</reference>
<dbReference type="InterPro" id="IPR036291">
    <property type="entry name" value="NAD(P)-bd_dom_sf"/>
</dbReference>
<dbReference type="InterPro" id="IPR002347">
    <property type="entry name" value="SDR_fam"/>
</dbReference>
<dbReference type="PRINTS" id="PR00081">
    <property type="entry name" value="GDHRDH"/>
</dbReference>
<dbReference type="SUPFAM" id="SSF51735">
    <property type="entry name" value="NAD(P)-binding Rossmann-fold domains"/>
    <property type="match status" value="1"/>
</dbReference>
<dbReference type="Gene3D" id="3.40.50.720">
    <property type="entry name" value="NAD(P)-binding Rossmann-like Domain"/>
    <property type="match status" value="1"/>
</dbReference>
<accession>A0A1N7S734</accession>
<gene>
    <name evidence="2" type="ORF">BN2475_410022</name>
</gene>
<dbReference type="EMBL" id="CYGX02000041">
    <property type="protein sequence ID" value="SIT43195.1"/>
    <property type="molecule type" value="Genomic_DNA"/>
</dbReference>
<dbReference type="AlphaFoldDB" id="A0A1N7S734"/>
<name>A0A1N7S734_9BURK</name>
<dbReference type="Pfam" id="PF13561">
    <property type="entry name" value="adh_short_C2"/>
    <property type="match status" value="1"/>
</dbReference>
<evidence type="ECO:0000313" key="3">
    <source>
        <dbReference type="Proteomes" id="UP000187012"/>
    </source>
</evidence>
<evidence type="ECO:0000313" key="2">
    <source>
        <dbReference type="EMBL" id="SIT43195.1"/>
    </source>
</evidence>
<organism evidence="2 3">
    <name type="scientific">Paraburkholderia ribeironis</name>
    <dbReference type="NCBI Taxonomy" id="1247936"/>
    <lineage>
        <taxon>Bacteria</taxon>
        <taxon>Pseudomonadati</taxon>
        <taxon>Pseudomonadota</taxon>
        <taxon>Betaproteobacteria</taxon>
        <taxon>Burkholderiales</taxon>
        <taxon>Burkholderiaceae</taxon>
        <taxon>Paraburkholderia</taxon>
    </lineage>
</organism>
<dbReference type="PANTHER" id="PTHR42760">
    <property type="entry name" value="SHORT-CHAIN DEHYDROGENASES/REDUCTASES FAMILY MEMBER"/>
    <property type="match status" value="1"/>
</dbReference>